<feature type="compositionally biased region" description="Low complexity" evidence="1">
    <location>
        <begin position="55"/>
        <end position="72"/>
    </location>
</feature>
<feature type="region of interest" description="Disordered" evidence="1">
    <location>
        <begin position="53"/>
        <end position="93"/>
    </location>
</feature>
<dbReference type="HOGENOM" id="CLU_2404031_0_0_1"/>
<dbReference type="EMBL" id="FN595764">
    <property type="protein sequence ID" value="CBI28716.3"/>
    <property type="molecule type" value="Genomic_DNA"/>
</dbReference>
<keyword evidence="3" id="KW-1185">Reference proteome</keyword>
<dbReference type="PaxDb" id="29760-VIT_07s0151g00720.t01"/>
<reference evidence="3" key="1">
    <citation type="journal article" date="2007" name="Nature">
        <title>The grapevine genome sequence suggests ancestral hexaploidization in major angiosperm phyla.</title>
        <authorList>
            <consortium name="The French-Italian Public Consortium for Grapevine Genome Characterization."/>
            <person name="Jaillon O."/>
            <person name="Aury J.-M."/>
            <person name="Noel B."/>
            <person name="Policriti A."/>
            <person name="Clepet C."/>
            <person name="Casagrande A."/>
            <person name="Choisne N."/>
            <person name="Aubourg S."/>
            <person name="Vitulo N."/>
            <person name="Jubin C."/>
            <person name="Vezzi A."/>
            <person name="Legeai F."/>
            <person name="Hugueney P."/>
            <person name="Dasilva C."/>
            <person name="Horner D."/>
            <person name="Mica E."/>
            <person name="Jublot D."/>
            <person name="Poulain J."/>
            <person name="Bruyere C."/>
            <person name="Billault A."/>
            <person name="Segurens B."/>
            <person name="Gouyvenoux M."/>
            <person name="Ugarte E."/>
            <person name="Cattonaro F."/>
            <person name="Anthouard V."/>
            <person name="Vico V."/>
            <person name="Del Fabbro C."/>
            <person name="Alaux M."/>
            <person name="Di Gaspero G."/>
            <person name="Dumas V."/>
            <person name="Felice N."/>
            <person name="Paillard S."/>
            <person name="Juman I."/>
            <person name="Moroldo M."/>
            <person name="Scalabrin S."/>
            <person name="Canaguier A."/>
            <person name="Le Clainche I."/>
            <person name="Malacrida G."/>
            <person name="Durand E."/>
            <person name="Pesole G."/>
            <person name="Laucou V."/>
            <person name="Chatelet P."/>
            <person name="Merdinoglu D."/>
            <person name="Delledonne M."/>
            <person name="Pezzotti M."/>
            <person name="Lecharny A."/>
            <person name="Scarpelli C."/>
            <person name="Artiguenave F."/>
            <person name="Pe M.E."/>
            <person name="Valle G."/>
            <person name="Morgante M."/>
            <person name="Caboche M."/>
            <person name="Adam-Blondon A.-F."/>
            <person name="Weissenbach J."/>
            <person name="Quetier F."/>
            <person name="Wincker P."/>
        </authorList>
    </citation>
    <scope>NUCLEOTIDE SEQUENCE [LARGE SCALE GENOMIC DNA]</scope>
    <source>
        <strain evidence="3">cv. Pinot noir / PN40024</strain>
    </source>
</reference>
<proteinExistence type="predicted"/>
<dbReference type="AlphaFoldDB" id="D7TDZ3"/>
<evidence type="ECO:0000313" key="3">
    <source>
        <dbReference type="Proteomes" id="UP000009183"/>
    </source>
</evidence>
<name>D7TDZ3_VITVI</name>
<organism evidence="2 3">
    <name type="scientific">Vitis vinifera</name>
    <name type="common">Grape</name>
    <dbReference type="NCBI Taxonomy" id="29760"/>
    <lineage>
        <taxon>Eukaryota</taxon>
        <taxon>Viridiplantae</taxon>
        <taxon>Streptophyta</taxon>
        <taxon>Embryophyta</taxon>
        <taxon>Tracheophyta</taxon>
        <taxon>Spermatophyta</taxon>
        <taxon>Magnoliopsida</taxon>
        <taxon>eudicotyledons</taxon>
        <taxon>Gunneridae</taxon>
        <taxon>Pentapetalae</taxon>
        <taxon>rosids</taxon>
        <taxon>Vitales</taxon>
        <taxon>Vitaceae</taxon>
        <taxon>Viteae</taxon>
        <taxon>Vitis</taxon>
    </lineage>
</organism>
<accession>D7TDZ3</accession>
<dbReference type="Proteomes" id="UP000009183">
    <property type="component" value="Chromosome 7"/>
</dbReference>
<gene>
    <name evidence="2" type="ordered locus">VIT_07s0151g00720</name>
</gene>
<protein>
    <submittedName>
        <fullName evidence="2">Uncharacterized protein</fullName>
    </submittedName>
</protein>
<evidence type="ECO:0000256" key="1">
    <source>
        <dbReference type="SAM" id="MobiDB-lite"/>
    </source>
</evidence>
<evidence type="ECO:0000313" key="2">
    <source>
        <dbReference type="EMBL" id="CBI28716.3"/>
    </source>
</evidence>
<dbReference type="InParanoid" id="D7TDZ3"/>
<sequence>MLLTARQRHSITASMPVLGAQWWWCDVRYQCKPNSCSSSPGACYVQTPLASQCNAASGPTTSATSPGSSPADSSDDTPDVPTTPSESGIPSGI</sequence>